<evidence type="ECO:0000313" key="2">
    <source>
        <dbReference type="EMBL" id="RGC35563.1"/>
    </source>
</evidence>
<dbReference type="GeneID" id="93336226"/>
<dbReference type="RefSeq" id="WP_025653701.1">
    <property type="nucleotide sequence ID" value="NZ_QVIA01000001.1"/>
</dbReference>
<dbReference type="CDD" id="cd06260">
    <property type="entry name" value="DUF820-like"/>
    <property type="match status" value="1"/>
</dbReference>
<keyword evidence="2" id="KW-0378">Hydrolase</keyword>
<sequence length="181" mass="20821">MPLPNQKKEYTTDFIYSLPDGERAELIDGQIYYMAPPNRRHQEIIGEIFANIHNHIKSKGGTCKPYIAPFAVFLNQDDKTYVEPDISVICDPNKLNDKGCAGAPDWIIEIVSPGSRRMDYYTKLFKYRTAGVREYWIVDPEKNRILVYNFESEDTGDYTFSDSVKAGIYEDLTIDFGQLNI</sequence>
<dbReference type="InterPro" id="IPR008538">
    <property type="entry name" value="Uma2"/>
</dbReference>
<dbReference type="AlphaFoldDB" id="A0A3E2X232"/>
<dbReference type="GO" id="GO:0004519">
    <property type="term" value="F:endonuclease activity"/>
    <property type="evidence" value="ECO:0007669"/>
    <property type="project" value="UniProtKB-KW"/>
</dbReference>
<proteinExistence type="predicted"/>
<dbReference type="InterPro" id="IPR012296">
    <property type="entry name" value="Nuclease_put_TT1808"/>
</dbReference>
<evidence type="ECO:0000259" key="1">
    <source>
        <dbReference type="Pfam" id="PF05685"/>
    </source>
</evidence>
<comment type="caution">
    <text evidence="2">The sequence shown here is derived from an EMBL/GenBank/DDBJ whole genome shotgun (WGS) entry which is preliminary data.</text>
</comment>
<dbReference type="Gene3D" id="3.90.1570.10">
    <property type="entry name" value="tt1808, chain A"/>
    <property type="match status" value="1"/>
</dbReference>
<keyword evidence="2" id="KW-0540">Nuclease</keyword>
<protein>
    <submittedName>
        <fullName evidence="2">Uma2 family endonuclease</fullName>
    </submittedName>
</protein>
<evidence type="ECO:0000313" key="3">
    <source>
        <dbReference type="Proteomes" id="UP000261111"/>
    </source>
</evidence>
<dbReference type="Proteomes" id="UP000261111">
    <property type="component" value="Unassembled WGS sequence"/>
</dbReference>
<dbReference type="EMBL" id="QVIA01000001">
    <property type="protein sequence ID" value="RGC35563.1"/>
    <property type="molecule type" value="Genomic_DNA"/>
</dbReference>
<dbReference type="SUPFAM" id="SSF52980">
    <property type="entry name" value="Restriction endonuclease-like"/>
    <property type="match status" value="1"/>
</dbReference>
<dbReference type="PANTHER" id="PTHR34107">
    <property type="entry name" value="SLL0198 PROTEIN-RELATED"/>
    <property type="match status" value="1"/>
</dbReference>
<accession>A0A3E2X232</accession>
<organism evidence="2 3">
    <name type="scientific">Hungatella hathewayi</name>
    <dbReference type="NCBI Taxonomy" id="154046"/>
    <lineage>
        <taxon>Bacteria</taxon>
        <taxon>Bacillati</taxon>
        <taxon>Bacillota</taxon>
        <taxon>Clostridia</taxon>
        <taxon>Lachnospirales</taxon>
        <taxon>Lachnospiraceae</taxon>
        <taxon>Hungatella</taxon>
    </lineage>
</organism>
<gene>
    <name evidence="2" type="ORF">DWX41_00815</name>
</gene>
<dbReference type="PANTHER" id="PTHR34107:SF4">
    <property type="entry name" value="SLL1222 PROTEIN"/>
    <property type="match status" value="1"/>
</dbReference>
<dbReference type="Pfam" id="PF05685">
    <property type="entry name" value="Uma2"/>
    <property type="match status" value="1"/>
</dbReference>
<keyword evidence="2" id="KW-0255">Endonuclease</keyword>
<feature type="domain" description="Putative restriction endonuclease" evidence="1">
    <location>
        <begin position="17"/>
        <end position="151"/>
    </location>
</feature>
<reference evidence="2 3" key="1">
    <citation type="submission" date="2018-08" db="EMBL/GenBank/DDBJ databases">
        <title>A genome reference for cultivated species of the human gut microbiota.</title>
        <authorList>
            <person name="Zou Y."/>
            <person name="Xue W."/>
            <person name="Luo G."/>
        </authorList>
    </citation>
    <scope>NUCLEOTIDE SEQUENCE [LARGE SCALE GENOMIC DNA]</scope>
    <source>
        <strain evidence="2 3">AF19-21</strain>
    </source>
</reference>
<name>A0A3E2X232_9FIRM</name>
<dbReference type="InterPro" id="IPR011335">
    <property type="entry name" value="Restrct_endonuc-II-like"/>
</dbReference>